<evidence type="ECO:0000313" key="2">
    <source>
        <dbReference type="Proteomes" id="UP000091918"/>
    </source>
</evidence>
<name>A0A1B7NLD9_9EURO</name>
<reference evidence="1 2" key="1">
    <citation type="submission" date="2015-07" db="EMBL/GenBank/DDBJ databases">
        <title>Emmonsia species relationships and genome sequence.</title>
        <authorList>
            <person name="Cuomo C.A."/>
            <person name="Schwartz I.S."/>
            <person name="Kenyon C."/>
            <person name="de Hoog G.S."/>
            <person name="Govender N.P."/>
            <person name="Botha A."/>
            <person name="Moreno L."/>
            <person name="de Vries M."/>
            <person name="Munoz J.F."/>
            <person name="Stielow J.B."/>
        </authorList>
    </citation>
    <scope>NUCLEOTIDE SEQUENCE [LARGE SCALE GENOMIC DNA]</scope>
    <source>
        <strain evidence="1 2">CBS 136260</strain>
    </source>
</reference>
<protein>
    <submittedName>
        <fullName evidence="1">Uncharacterized protein</fullName>
    </submittedName>
</protein>
<comment type="caution">
    <text evidence="1">The sequence shown here is derived from an EMBL/GenBank/DDBJ whole genome shotgun (WGS) entry which is preliminary data.</text>
</comment>
<dbReference type="EMBL" id="LGUA01002310">
    <property type="protein sequence ID" value="OAX77588.1"/>
    <property type="molecule type" value="Genomic_DNA"/>
</dbReference>
<accession>A0A1B7NLD9</accession>
<keyword evidence="2" id="KW-1185">Reference proteome</keyword>
<dbReference type="Gene3D" id="1.10.510.10">
    <property type="entry name" value="Transferase(Phosphotransferase) domain 1"/>
    <property type="match status" value="1"/>
</dbReference>
<organism evidence="1 2">
    <name type="scientific">Emergomyces africanus</name>
    <dbReference type="NCBI Taxonomy" id="1955775"/>
    <lineage>
        <taxon>Eukaryota</taxon>
        <taxon>Fungi</taxon>
        <taxon>Dikarya</taxon>
        <taxon>Ascomycota</taxon>
        <taxon>Pezizomycotina</taxon>
        <taxon>Eurotiomycetes</taxon>
        <taxon>Eurotiomycetidae</taxon>
        <taxon>Onygenales</taxon>
        <taxon>Ajellomycetaceae</taxon>
        <taxon>Emergomyces</taxon>
    </lineage>
</organism>
<proteinExistence type="predicted"/>
<dbReference type="AlphaFoldDB" id="A0A1B7NLD9"/>
<dbReference type="OrthoDB" id="4205840at2759"/>
<evidence type="ECO:0000313" key="1">
    <source>
        <dbReference type="EMBL" id="OAX77588.1"/>
    </source>
</evidence>
<dbReference type="Proteomes" id="UP000091918">
    <property type="component" value="Unassembled WGS sequence"/>
</dbReference>
<sequence length="117" mass="13760">MGKFPSPGTSYRWLIFSLREFQKMGIFTSPIVLRRWLLPLRDPRPKEFIKKSDVCHIFWDENVEGHLPHPGHRTLESLAKDIKGDDKDGFLTFLRKILCWQLEERPTAGELVYDECS</sequence>
<gene>
    <name evidence="1" type="ORF">ACJ72_08111</name>
</gene>